<evidence type="ECO:0000313" key="2">
    <source>
        <dbReference type="Proteomes" id="UP000729357"/>
    </source>
</evidence>
<name>A0A9P8FSG5_AURME</name>
<protein>
    <submittedName>
        <fullName evidence="1">Uncharacterized protein</fullName>
    </submittedName>
</protein>
<dbReference type="AlphaFoldDB" id="A0A9P8FSG5"/>
<sequence length="125" mass="14726">MWFDQALNRSRNALEQFDNDGLALELECQLADRIETVIDKENFEASERRARYGDVESKMSLNRSTFFPTCLPLEDWELLQREWKLAQGFSILGLRALTYALQARSFWESGRKDRDEGYHHAHRKA</sequence>
<comment type="caution">
    <text evidence="1">The sequence shown here is derived from an EMBL/GenBank/DDBJ whole genome shotgun (WGS) entry which is preliminary data.</text>
</comment>
<reference evidence="1" key="1">
    <citation type="journal article" date="2021" name="J Fungi (Basel)">
        <title>Virulence traits and population genomics of the black yeast Aureobasidium melanogenum.</title>
        <authorList>
            <person name="Cernosa A."/>
            <person name="Sun X."/>
            <person name="Gostincar C."/>
            <person name="Fang C."/>
            <person name="Gunde-Cimerman N."/>
            <person name="Song Z."/>
        </authorList>
    </citation>
    <scope>NUCLEOTIDE SEQUENCE</scope>
    <source>
        <strain evidence="1">EXF-9298</strain>
    </source>
</reference>
<proteinExistence type="predicted"/>
<dbReference type="Proteomes" id="UP000729357">
    <property type="component" value="Unassembled WGS sequence"/>
</dbReference>
<dbReference type="EMBL" id="JAHFXS010000692">
    <property type="protein sequence ID" value="KAG9982617.1"/>
    <property type="molecule type" value="Genomic_DNA"/>
</dbReference>
<reference evidence="1" key="2">
    <citation type="submission" date="2021-08" db="EMBL/GenBank/DDBJ databases">
        <authorList>
            <person name="Gostincar C."/>
            <person name="Sun X."/>
            <person name="Song Z."/>
            <person name="Gunde-Cimerman N."/>
        </authorList>
    </citation>
    <scope>NUCLEOTIDE SEQUENCE</scope>
    <source>
        <strain evidence="1">EXF-9298</strain>
    </source>
</reference>
<keyword evidence="2" id="KW-1185">Reference proteome</keyword>
<feature type="non-terminal residue" evidence="1">
    <location>
        <position position="125"/>
    </location>
</feature>
<organism evidence="1 2">
    <name type="scientific">Aureobasidium melanogenum</name>
    <name type="common">Aureobasidium pullulans var. melanogenum</name>
    <dbReference type="NCBI Taxonomy" id="46634"/>
    <lineage>
        <taxon>Eukaryota</taxon>
        <taxon>Fungi</taxon>
        <taxon>Dikarya</taxon>
        <taxon>Ascomycota</taxon>
        <taxon>Pezizomycotina</taxon>
        <taxon>Dothideomycetes</taxon>
        <taxon>Dothideomycetidae</taxon>
        <taxon>Dothideales</taxon>
        <taxon>Saccotheciaceae</taxon>
        <taxon>Aureobasidium</taxon>
    </lineage>
</organism>
<evidence type="ECO:0000313" key="1">
    <source>
        <dbReference type="EMBL" id="KAG9982617.1"/>
    </source>
</evidence>
<accession>A0A9P8FSG5</accession>
<gene>
    <name evidence="1" type="ORF">KCU98_g6657</name>
</gene>